<dbReference type="Gene3D" id="3.30.559.30">
    <property type="entry name" value="Nonribosomal peptide synthetase, condensation domain"/>
    <property type="match status" value="1"/>
</dbReference>
<dbReference type="PANTHER" id="PTHR28037">
    <property type="entry name" value="ALCOHOL O-ACETYLTRANSFERASE 1-RELATED"/>
    <property type="match status" value="1"/>
</dbReference>
<reference evidence="1" key="2">
    <citation type="submission" date="2022-06" db="EMBL/GenBank/DDBJ databases">
        <title>Thermospira aquatica gen. nov., sp. nov.</title>
        <authorList>
            <person name="Ben Ali Gam Z."/>
            <person name="Labat M."/>
        </authorList>
    </citation>
    <scope>NUCLEOTIDE SEQUENCE</scope>
    <source>
        <strain evidence="1">F1F22</strain>
    </source>
</reference>
<dbReference type="RefSeq" id="WP_271436082.1">
    <property type="nucleotide sequence ID" value="NZ_CP073355.1"/>
</dbReference>
<dbReference type="AlphaFoldDB" id="A0AAX3BFA5"/>
<dbReference type="InterPro" id="IPR023213">
    <property type="entry name" value="CAT-like_dom_sf"/>
</dbReference>
<dbReference type="PANTHER" id="PTHR28037:SF1">
    <property type="entry name" value="ALCOHOL O-ACETYLTRANSFERASE 1-RELATED"/>
    <property type="match status" value="1"/>
</dbReference>
<evidence type="ECO:0000313" key="1">
    <source>
        <dbReference type="EMBL" id="URA10952.1"/>
    </source>
</evidence>
<organism evidence="1 2">
    <name type="scientific">Thermospira aquatica</name>
    <dbReference type="NCBI Taxonomy" id="2828656"/>
    <lineage>
        <taxon>Bacteria</taxon>
        <taxon>Pseudomonadati</taxon>
        <taxon>Spirochaetota</taxon>
        <taxon>Spirochaetia</taxon>
        <taxon>Brevinematales</taxon>
        <taxon>Thermospiraceae</taxon>
        <taxon>Thermospira</taxon>
    </lineage>
</organism>
<dbReference type="Gene3D" id="3.30.559.10">
    <property type="entry name" value="Chloramphenicol acetyltransferase-like domain"/>
    <property type="match status" value="1"/>
</dbReference>
<dbReference type="InterPro" id="IPR052058">
    <property type="entry name" value="Alcohol_O-acetyltransferase"/>
</dbReference>
<reference evidence="1" key="1">
    <citation type="submission" date="2021-04" db="EMBL/GenBank/DDBJ databases">
        <authorList>
            <person name="Postec A."/>
        </authorList>
    </citation>
    <scope>NUCLEOTIDE SEQUENCE</scope>
    <source>
        <strain evidence="1">F1F22</strain>
    </source>
</reference>
<name>A0AAX3BFA5_9SPIR</name>
<dbReference type="Proteomes" id="UP001056539">
    <property type="component" value="Chromosome"/>
</dbReference>
<keyword evidence="2" id="KW-1185">Reference proteome</keyword>
<sequence length="421" mass="49133">MTRTLFPIEEWIYRASRRTFTPLPINFGFAVELLSPINPEELKIALQKVGEVFPFSLARVILYPHKRGILTTEETKPIPLFYQKTNNPWENIARELPRPFDDPYEPLLRVFLYERETENQLLYVHFDHALADGISALLWLKILFAILQNQKPPVPPCIDIENLLQNHFSHEWEKQYTSSRRSMADTLKKNLEVLFQPSWPKELHYTIQTAILDTQTTQKLKQKAKEEGSSVHAALSVSFLQAFYERGFAHHRPYRTVLSPVDLRKKYHLPRGYGLLNGTLRTSVDFLRKESFWEKCRRFKQDLDLQYKNTDFLYSHYRAGKDLEKALLHGFSKRPRFDTRKDYDLSLTNVGVIEPDFFQGRIQRVYGPIAQGLPTETVLGVSTYADELTLTWVSKPEFMPDETSTALFQRGKEILFSAIGD</sequence>
<proteinExistence type="predicted"/>
<evidence type="ECO:0000313" key="2">
    <source>
        <dbReference type="Proteomes" id="UP001056539"/>
    </source>
</evidence>
<dbReference type="EMBL" id="CP073355">
    <property type="protein sequence ID" value="URA10952.1"/>
    <property type="molecule type" value="Genomic_DNA"/>
</dbReference>
<gene>
    <name evidence="1" type="ORF">KDW03_03875</name>
</gene>
<dbReference type="KEGG" id="taqu:KDW03_03875"/>
<dbReference type="SUPFAM" id="SSF52777">
    <property type="entry name" value="CoA-dependent acyltransferases"/>
    <property type="match status" value="2"/>
</dbReference>
<accession>A0AAX3BFA5</accession>
<evidence type="ECO:0008006" key="3">
    <source>
        <dbReference type="Google" id="ProtNLM"/>
    </source>
</evidence>
<protein>
    <recommendedName>
        <fullName evidence="3">Condensation domain-containing protein</fullName>
    </recommendedName>
</protein>